<dbReference type="InterPro" id="IPR003251">
    <property type="entry name" value="Rr_diiron-bd_dom"/>
</dbReference>
<dbReference type="AlphaFoldDB" id="A0A428MNI5"/>
<reference evidence="7 8" key="1">
    <citation type="submission" date="2018-12" db="EMBL/GenBank/DDBJ databases">
        <title>Sequencing of bacterial isolates from soil warming experiment in Harvard Forest, Massachusetts, USA.</title>
        <authorList>
            <person name="Deangelis K."/>
        </authorList>
    </citation>
    <scope>NUCLEOTIDE SEQUENCE [LARGE SCALE GENOMIC DNA]</scope>
    <source>
        <strain evidence="7 8">EB153</strain>
    </source>
</reference>
<sequence>MVNSDNKKLLAALEANWQAEMEGHYTYTAFAKGEVDPQRRNALRGLAAAEKHHADLWARRIQELGAPPPQYVGDLSGQADSLANRVGGTDLALRRLEIDEGRDIAKYGKQLKALRDQSSIAILEEVIADEREHYQTLGNLIRSRRPLPEMPPEQAQEALDDLLATRENSQTQAAGWVGDAIYGINDGLGSIFGIVSGVSGATLGNSHFVLIAGLAGMVASALSMGSGAYLAAKSEREIFEAEFAREREAVEDNEAEAREVLSLSYQIRGLPEEDAERFVDHLAKDREQLIKALARERLTTTEEGLSKPMVSAVSGALSTAIGALIPIIPFFFMTGIPAVIVAAIVSLIAHFAVGAAKSLITIRAWWSSGFEMTWIGALEGVVTYIIGMGLGRIGGSR</sequence>
<dbReference type="Proteomes" id="UP000269669">
    <property type="component" value="Unassembled WGS sequence"/>
</dbReference>
<evidence type="ECO:0000313" key="8">
    <source>
        <dbReference type="Proteomes" id="UP000269669"/>
    </source>
</evidence>
<dbReference type="PANTHER" id="PTHR31851">
    <property type="entry name" value="FE(2+)/MN(2+) TRANSPORTER PCL1"/>
    <property type="match status" value="1"/>
</dbReference>
<comment type="caution">
    <text evidence="7">The sequence shown here is derived from an EMBL/GenBank/DDBJ whole genome shotgun (WGS) entry which is preliminary data.</text>
</comment>
<evidence type="ECO:0000256" key="4">
    <source>
        <dbReference type="ARBA" id="ARBA00023136"/>
    </source>
</evidence>
<feature type="domain" description="Rubrerythrin diiron-binding" evidence="6">
    <location>
        <begin position="13"/>
        <end position="140"/>
    </location>
</feature>
<dbReference type="GO" id="GO:0030026">
    <property type="term" value="P:intracellular manganese ion homeostasis"/>
    <property type="evidence" value="ECO:0007669"/>
    <property type="project" value="InterPro"/>
</dbReference>
<dbReference type="Pfam" id="PF02915">
    <property type="entry name" value="Rubrerythrin"/>
    <property type="match status" value="1"/>
</dbReference>
<dbReference type="GO" id="GO:0046872">
    <property type="term" value="F:metal ion binding"/>
    <property type="evidence" value="ECO:0007669"/>
    <property type="project" value="InterPro"/>
</dbReference>
<feature type="transmembrane region" description="Helical" evidence="5">
    <location>
        <begin position="338"/>
        <end position="360"/>
    </location>
</feature>
<dbReference type="EMBL" id="RSDW01000001">
    <property type="protein sequence ID" value="RSL18412.1"/>
    <property type="molecule type" value="Genomic_DNA"/>
</dbReference>
<gene>
    <name evidence="7" type="ORF">EDE15_3981</name>
</gene>
<dbReference type="OrthoDB" id="108443at2"/>
<evidence type="ECO:0000313" key="7">
    <source>
        <dbReference type="EMBL" id="RSL18412.1"/>
    </source>
</evidence>
<dbReference type="Pfam" id="PF01988">
    <property type="entry name" value="VIT1"/>
    <property type="match status" value="1"/>
</dbReference>
<dbReference type="GO" id="GO:0005384">
    <property type="term" value="F:manganese ion transmembrane transporter activity"/>
    <property type="evidence" value="ECO:0007669"/>
    <property type="project" value="InterPro"/>
</dbReference>
<evidence type="ECO:0000256" key="1">
    <source>
        <dbReference type="ARBA" id="ARBA00004127"/>
    </source>
</evidence>
<evidence type="ECO:0000256" key="5">
    <source>
        <dbReference type="SAM" id="Phobius"/>
    </source>
</evidence>
<keyword evidence="8" id="KW-1185">Reference proteome</keyword>
<dbReference type="GO" id="GO:0012505">
    <property type="term" value="C:endomembrane system"/>
    <property type="evidence" value="ECO:0007669"/>
    <property type="project" value="UniProtKB-SubCell"/>
</dbReference>
<dbReference type="InterPro" id="IPR009078">
    <property type="entry name" value="Ferritin-like_SF"/>
</dbReference>
<name>A0A428MNI5_9BACT</name>
<dbReference type="RefSeq" id="WP_125486780.1">
    <property type="nucleotide sequence ID" value="NZ_RSDW01000001.1"/>
</dbReference>
<accession>A0A428MNI5</accession>
<protein>
    <submittedName>
        <fullName evidence="7">VIT1/CCC1 family predicted Fe2+/Mn2+ transporter</fullName>
    </submittedName>
</protein>
<comment type="subcellular location">
    <subcellularLocation>
        <location evidence="1">Endomembrane system</location>
        <topology evidence="1">Multi-pass membrane protein</topology>
    </subcellularLocation>
</comment>
<evidence type="ECO:0000256" key="3">
    <source>
        <dbReference type="ARBA" id="ARBA00022989"/>
    </source>
</evidence>
<proteinExistence type="predicted"/>
<keyword evidence="4 5" id="KW-0472">Membrane</keyword>
<dbReference type="SUPFAM" id="SSF47240">
    <property type="entry name" value="Ferritin-like"/>
    <property type="match status" value="1"/>
</dbReference>
<dbReference type="GO" id="GO:0016491">
    <property type="term" value="F:oxidoreductase activity"/>
    <property type="evidence" value="ECO:0007669"/>
    <property type="project" value="InterPro"/>
</dbReference>
<dbReference type="Gene3D" id="1.20.1260.10">
    <property type="match status" value="1"/>
</dbReference>
<feature type="transmembrane region" description="Helical" evidence="5">
    <location>
        <begin position="372"/>
        <end position="393"/>
    </location>
</feature>
<feature type="transmembrane region" description="Helical" evidence="5">
    <location>
        <begin position="310"/>
        <end position="332"/>
    </location>
</feature>
<keyword evidence="3 5" id="KW-1133">Transmembrane helix</keyword>
<organism evidence="7 8">
    <name type="scientific">Edaphobacter aggregans</name>
    <dbReference type="NCBI Taxonomy" id="570835"/>
    <lineage>
        <taxon>Bacteria</taxon>
        <taxon>Pseudomonadati</taxon>
        <taxon>Acidobacteriota</taxon>
        <taxon>Terriglobia</taxon>
        <taxon>Terriglobales</taxon>
        <taxon>Acidobacteriaceae</taxon>
        <taxon>Edaphobacter</taxon>
    </lineage>
</organism>
<evidence type="ECO:0000256" key="2">
    <source>
        <dbReference type="ARBA" id="ARBA00022692"/>
    </source>
</evidence>
<keyword evidence="2 5" id="KW-0812">Transmembrane</keyword>
<evidence type="ECO:0000259" key="6">
    <source>
        <dbReference type="Pfam" id="PF02915"/>
    </source>
</evidence>
<dbReference type="InterPro" id="IPR012347">
    <property type="entry name" value="Ferritin-like"/>
</dbReference>
<dbReference type="InterPro" id="IPR008217">
    <property type="entry name" value="Ccc1_fam"/>
</dbReference>
<feature type="transmembrane region" description="Helical" evidence="5">
    <location>
        <begin position="208"/>
        <end position="232"/>
    </location>
</feature>